<dbReference type="EMBL" id="PXYX01000001">
    <property type="protein sequence ID" value="PSR30041.1"/>
    <property type="molecule type" value="Genomic_DNA"/>
</dbReference>
<name>A0A2T2X6A9_SULTH</name>
<proteinExistence type="predicted"/>
<accession>A0A2T2X6A9</accession>
<gene>
    <name evidence="1" type="primary">spoIIR</name>
    <name evidence="1" type="ORF">C7B47_01455</name>
</gene>
<evidence type="ECO:0000313" key="2">
    <source>
        <dbReference type="Proteomes" id="UP000242705"/>
    </source>
</evidence>
<dbReference type="Proteomes" id="UP000242705">
    <property type="component" value="Unassembled WGS sequence"/>
</dbReference>
<dbReference type="InterPro" id="IPR014202">
    <property type="entry name" value="Spore_II_R"/>
</dbReference>
<dbReference type="NCBIfam" id="TIGR02837">
    <property type="entry name" value="spore_II_R"/>
    <property type="match status" value="1"/>
</dbReference>
<evidence type="ECO:0000313" key="1">
    <source>
        <dbReference type="EMBL" id="PSR30041.1"/>
    </source>
</evidence>
<reference evidence="1 2" key="1">
    <citation type="journal article" date="2014" name="BMC Genomics">
        <title>Comparison of environmental and isolate Sulfobacillus genomes reveals diverse carbon, sulfur, nitrogen, and hydrogen metabolisms.</title>
        <authorList>
            <person name="Justice N.B."/>
            <person name="Norman A."/>
            <person name="Brown C.T."/>
            <person name="Singh A."/>
            <person name="Thomas B.C."/>
            <person name="Banfield J.F."/>
        </authorList>
    </citation>
    <scope>NUCLEOTIDE SEQUENCE [LARGE SCALE GENOMIC DNA]</scope>
    <source>
        <strain evidence="1">AMDSBA5</strain>
    </source>
</reference>
<comment type="caution">
    <text evidence="1">The sequence shown here is derived from an EMBL/GenBank/DDBJ whole genome shotgun (WGS) entry which is preliminary data.</text>
</comment>
<protein>
    <submittedName>
        <fullName evidence="1">Stage II sporulation protein R</fullName>
    </submittedName>
</protein>
<dbReference type="AlphaFoldDB" id="A0A2T2X6A9"/>
<organism evidence="1 2">
    <name type="scientific">Sulfobacillus thermosulfidooxidans</name>
    <dbReference type="NCBI Taxonomy" id="28034"/>
    <lineage>
        <taxon>Bacteria</taxon>
        <taxon>Bacillati</taxon>
        <taxon>Bacillota</taxon>
        <taxon>Clostridia</taxon>
        <taxon>Eubacteriales</taxon>
        <taxon>Clostridiales Family XVII. Incertae Sedis</taxon>
        <taxon>Sulfobacillus</taxon>
    </lineage>
</organism>
<sequence length="221" mass="23870">MSFLWSLAPQPGQALVSPNRPAKLSQTSISPPPVIRFRVIANSDNPVDQAVKLDVRDHVLAVLDPLLVHAKTRQQAASILASHIKTITRVANDVLRVNHVSYQAHVSLTTTEFPTKAYGSWVLPAGKYQALLVVLGKGQGHNWWCVLFPSLCFIDMSNAVAIPVSPAPGQAGVEPVSSPTVPESVPALPVRIPHPVPASLRGHIRVSWSLPGFVNHLLGWI</sequence>
<dbReference type="Pfam" id="PF09551">
    <property type="entry name" value="Spore_II_R"/>
    <property type="match status" value="1"/>
</dbReference>